<evidence type="ECO:0000256" key="2">
    <source>
        <dbReference type="SAM" id="SignalP"/>
    </source>
</evidence>
<evidence type="ECO:0008006" key="5">
    <source>
        <dbReference type="Google" id="ProtNLM"/>
    </source>
</evidence>
<comment type="caution">
    <text evidence="3">The sequence shown here is derived from an EMBL/GenBank/DDBJ whole genome shotgun (WGS) entry which is preliminary data.</text>
</comment>
<feature type="compositionally biased region" description="Low complexity" evidence="1">
    <location>
        <begin position="83"/>
        <end position="96"/>
    </location>
</feature>
<keyword evidence="4" id="KW-1185">Reference proteome</keyword>
<evidence type="ECO:0000313" key="3">
    <source>
        <dbReference type="EMBL" id="TGB07916.1"/>
    </source>
</evidence>
<keyword evidence="2" id="KW-0732">Signal</keyword>
<organism evidence="3 4">
    <name type="scientific">Streptomyces palmae</name>
    <dbReference type="NCBI Taxonomy" id="1701085"/>
    <lineage>
        <taxon>Bacteria</taxon>
        <taxon>Bacillati</taxon>
        <taxon>Actinomycetota</taxon>
        <taxon>Actinomycetes</taxon>
        <taxon>Kitasatosporales</taxon>
        <taxon>Streptomycetaceae</taxon>
        <taxon>Streptomyces</taxon>
    </lineage>
</organism>
<evidence type="ECO:0000256" key="1">
    <source>
        <dbReference type="SAM" id="MobiDB-lite"/>
    </source>
</evidence>
<gene>
    <name evidence="3" type="ORF">E4099_16425</name>
</gene>
<dbReference type="Proteomes" id="UP000297948">
    <property type="component" value="Unassembled WGS sequence"/>
</dbReference>
<dbReference type="OrthoDB" id="3372193at2"/>
<feature type="chain" id="PRO_5021235760" description="Ig-like domain-containing protein" evidence="2">
    <location>
        <begin position="32"/>
        <end position="228"/>
    </location>
</feature>
<feature type="region of interest" description="Disordered" evidence="1">
    <location>
        <begin position="71"/>
        <end position="96"/>
    </location>
</feature>
<name>A0A4Z0HBT6_9ACTN</name>
<evidence type="ECO:0000313" key="4">
    <source>
        <dbReference type="Proteomes" id="UP000297948"/>
    </source>
</evidence>
<dbReference type="EMBL" id="SRID01000141">
    <property type="protein sequence ID" value="TGB07916.1"/>
    <property type="molecule type" value="Genomic_DNA"/>
</dbReference>
<dbReference type="RefSeq" id="WP_135339813.1">
    <property type="nucleotide sequence ID" value="NZ_JBHLTX010000039.1"/>
</dbReference>
<sequence length="228" mass="22033">MYRNLRSHALLAAGAGLATVAALSLTGTASASSTGTTAGSTTVTPAGHYFKANLNGKATFKTGSVTVTCSTSVSQPTGTGTDNQVPAAPNNNNPAGPVGGPLAAPTFSNCTVSLPGVSAAITTSPGWGVSVQNGSPITASLTMPTGGFVLQTSGLATCTVTSAPTAPAAIAGTWTNGAPSKLSISGASVPVKVVGGFGCPTSSTTATVTMAYDVTDVTDPAQQITVGP</sequence>
<protein>
    <recommendedName>
        <fullName evidence="5">Ig-like domain-containing protein</fullName>
    </recommendedName>
</protein>
<accession>A0A4Z0HBT6</accession>
<proteinExistence type="predicted"/>
<feature type="signal peptide" evidence="2">
    <location>
        <begin position="1"/>
        <end position="31"/>
    </location>
</feature>
<dbReference type="AlphaFoldDB" id="A0A4Z0HBT6"/>
<reference evidence="3 4" key="1">
    <citation type="submission" date="2019-03" db="EMBL/GenBank/DDBJ databases">
        <authorList>
            <person name="Gonzalez-Pimentel J.L."/>
        </authorList>
    </citation>
    <scope>NUCLEOTIDE SEQUENCE [LARGE SCALE GENOMIC DNA]</scope>
    <source>
        <strain evidence="3 4">JCM 31289</strain>
    </source>
</reference>